<organism evidence="3 4">
    <name type="scientific">Vibrio sinensis</name>
    <dbReference type="NCBI Taxonomy" id="2302434"/>
    <lineage>
        <taxon>Bacteria</taxon>
        <taxon>Pseudomonadati</taxon>
        <taxon>Pseudomonadota</taxon>
        <taxon>Gammaproteobacteria</taxon>
        <taxon>Vibrionales</taxon>
        <taxon>Vibrionaceae</taxon>
        <taxon>Vibrio</taxon>
    </lineage>
</organism>
<gene>
    <name evidence="3" type="ORF">DZ860_15775</name>
</gene>
<dbReference type="InterPro" id="IPR045851">
    <property type="entry name" value="AMP-bd_C_sf"/>
</dbReference>
<dbReference type="Pfam" id="PF13193">
    <property type="entry name" value="AMP-binding_C"/>
    <property type="match status" value="1"/>
</dbReference>
<dbReference type="AlphaFoldDB" id="A0A3A6QAQ5"/>
<dbReference type="RefSeq" id="WP_120033150.1">
    <property type="nucleotide sequence ID" value="NZ_QVMU01000017.1"/>
</dbReference>
<comment type="caution">
    <text evidence="3">The sequence shown here is derived from an EMBL/GenBank/DDBJ whole genome shotgun (WGS) entry which is preliminary data.</text>
</comment>
<keyword evidence="4" id="KW-1185">Reference proteome</keyword>
<dbReference type="InterPro" id="IPR000873">
    <property type="entry name" value="AMP-dep_synth/lig_dom"/>
</dbReference>
<dbReference type="GO" id="GO:0019748">
    <property type="term" value="P:secondary metabolic process"/>
    <property type="evidence" value="ECO:0007669"/>
    <property type="project" value="TreeGrafter"/>
</dbReference>
<evidence type="ECO:0000313" key="4">
    <source>
        <dbReference type="Proteomes" id="UP000273252"/>
    </source>
</evidence>
<protein>
    <submittedName>
        <fullName evidence="3">Long-chain fatty acid--CoA ligase</fullName>
    </submittedName>
</protein>
<feature type="domain" description="AMP-dependent synthetase/ligase" evidence="1">
    <location>
        <begin position="46"/>
        <end position="429"/>
    </location>
</feature>
<dbReference type="InterPro" id="IPR025110">
    <property type="entry name" value="AMP-bd_C"/>
</dbReference>
<dbReference type="Gene3D" id="3.40.50.12780">
    <property type="entry name" value="N-terminal domain of ligase-like"/>
    <property type="match status" value="1"/>
</dbReference>
<dbReference type="PANTHER" id="PTHR24096:SF393">
    <property type="entry name" value="LIGASE, PUTATIVE-RELATED"/>
    <property type="match status" value="1"/>
</dbReference>
<dbReference type="SUPFAM" id="SSF56801">
    <property type="entry name" value="Acetyl-CoA synthetase-like"/>
    <property type="match status" value="1"/>
</dbReference>
<dbReference type="InterPro" id="IPR042099">
    <property type="entry name" value="ANL_N_sf"/>
</dbReference>
<sequence length="571" mass="63238">MERDVQVSQLISQLTASESPFALQKDSRGLLSYQNALKTLPEVIESARREDQACFMVYQEERWSFERFFDELDRLACWMLEQQVKQGSVVAIACRNRPEWAVAFCAAARIGAIPAPLNSFGRKDELRAALEDIQPALLVCDKDRFARLEGKISVEHCPILVVDDSQKECESQEIESVVHFREVIETINKPQAPLPMPELNDDSSALILFTSGTTSRAKAVLSSQQAVCQSLFNIDFISAMSGMSSPGKVQKIIADAKTPVILSAVPLFHVSGLHAQFLTALRNGTRLVFMHKWDVHTAYDLMKKEQVTQFNGAPSMLLQLFRDNHPNKDEILAQLVGLGFGGAGVPESLMDHVFNIMPEQMIGIGFGMTESNGVASAISGDLFRANRSSSGVISPIMQVKIVDYLGQEMAEGEVGEVWLKGVTVMTEYFANPQGTAEVMHDGWLSTGDLGLRNKDGFLFIVGRLKELINRNGENVSPQEVESCLQRHSAVKEAAVFGIDDDDTGEAIVAVVSLDHHCYADEQELRSFVNEHLASYKVPSQIHILERNLPRSPAGKLLRKEIKREFSAKAEA</sequence>
<accession>A0A3A6QAQ5</accession>
<proteinExistence type="predicted"/>
<dbReference type="PANTHER" id="PTHR24096">
    <property type="entry name" value="LONG-CHAIN-FATTY-ACID--COA LIGASE"/>
    <property type="match status" value="1"/>
</dbReference>
<dbReference type="Proteomes" id="UP000273252">
    <property type="component" value="Unassembled WGS sequence"/>
</dbReference>
<reference evidence="3 4" key="1">
    <citation type="submission" date="2018-08" db="EMBL/GenBank/DDBJ databases">
        <title>Vibrio isolated from the Eastern China Marginal Seas.</title>
        <authorList>
            <person name="Li Y."/>
        </authorList>
    </citation>
    <scope>NUCLEOTIDE SEQUENCE [LARGE SCALE GENOMIC DNA]</scope>
    <source>
        <strain evidence="3 4">BEI233</strain>
    </source>
</reference>
<dbReference type="Gene3D" id="3.30.300.30">
    <property type="match status" value="1"/>
</dbReference>
<name>A0A3A6QAQ5_9VIBR</name>
<dbReference type="GO" id="GO:0016405">
    <property type="term" value="F:CoA-ligase activity"/>
    <property type="evidence" value="ECO:0007669"/>
    <property type="project" value="TreeGrafter"/>
</dbReference>
<evidence type="ECO:0000259" key="2">
    <source>
        <dbReference type="Pfam" id="PF13193"/>
    </source>
</evidence>
<evidence type="ECO:0000259" key="1">
    <source>
        <dbReference type="Pfam" id="PF00501"/>
    </source>
</evidence>
<dbReference type="PROSITE" id="PS00455">
    <property type="entry name" value="AMP_BINDING"/>
    <property type="match status" value="1"/>
</dbReference>
<evidence type="ECO:0000313" key="3">
    <source>
        <dbReference type="EMBL" id="RJX68902.1"/>
    </source>
</evidence>
<keyword evidence="3" id="KW-0436">Ligase</keyword>
<dbReference type="EMBL" id="QVMU01000017">
    <property type="protein sequence ID" value="RJX68902.1"/>
    <property type="molecule type" value="Genomic_DNA"/>
</dbReference>
<dbReference type="InterPro" id="IPR020845">
    <property type="entry name" value="AMP-binding_CS"/>
</dbReference>
<dbReference type="OrthoDB" id="9803968at2"/>
<dbReference type="Pfam" id="PF00501">
    <property type="entry name" value="AMP-binding"/>
    <property type="match status" value="1"/>
</dbReference>
<feature type="domain" description="AMP-binding enzyme C-terminal" evidence="2">
    <location>
        <begin position="479"/>
        <end position="555"/>
    </location>
</feature>